<dbReference type="Proteomes" id="UP000663193">
    <property type="component" value="Chromosome 17"/>
</dbReference>
<proteinExistence type="predicted"/>
<evidence type="ECO:0000313" key="4">
    <source>
        <dbReference type="Proteomes" id="UP000663193"/>
    </source>
</evidence>
<dbReference type="PANTHER" id="PTHR35186">
    <property type="entry name" value="ANK_REP_REGION DOMAIN-CONTAINING PROTEIN"/>
    <property type="match status" value="1"/>
</dbReference>
<dbReference type="InterPro" id="IPR056002">
    <property type="entry name" value="DUF7580"/>
</dbReference>
<dbReference type="VEuPathDB" id="FungiDB:JI435_106960"/>
<dbReference type="Pfam" id="PF24476">
    <property type="entry name" value="DUF7580"/>
    <property type="match status" value="1"/>
</dbReference>
<sequence>MSGLEIAGVVLATVPFIIAALEHYATGIETAKRYFCYKREVQSTILSLQTYYTIFTNTLEQLLGGIIRIEHMADFISNPGGDVWQDATIDAKLRERLRNAYKVYFDNVTGMEKSMKEIMKKLGLNAQGKPQDSDPSHFKKELRKLQFSLTKARYSEQLENLNKCNDALTQLTRQSLDLESSRSEKTSLVCPNFDALRSYARNLFDTLRCSLKCSCNDHAVKLRLESRSDKTDREDDLLANTYFRVIFTHNVTLTLSTDAAWKEADIRWIAEKPLRLPLAPQSTHYKAGKAARTVRFDTSHDQANSSTITLTDTSTSTLSSSLRIEDLCKAIEGLHLHQSQANVCAGYLVDNLQRKQGIYPCQLPTSQDNQKQWSAYTLRQILTQPAGTGPKLALVDTYKIALDLASSVLQLYETPWLSNDWSDADVYFVHRPGTSLATAYQHPFIYRDLSTATSQDSVTQLPTDSLIRNQVLFALGVVLIELLYGMPIEELQTSQDASSSSGIAWRVAERLIREQQIELRSGIHYANAVRKCIRCDFDMAQWRLEDHDFQQAVYSGVVVPLERTLRHFTSI</sequence>
<dbReference type="OMA" id="RVYWESG"/>
<dbReference type="AlphaFoldDB" id="A0A7U2I631"/>
<dbReference type="RefSeq" id="XP_001800957.1">
    <property type="nucleotide sequence ID" value="XM_001800905.1"/>
</dbReference>
<evidence type="ECO:0000256" key="1">
    <source>
        <dbReference type="SAM" id="SignalP"/>
    </source>
</evidence>
<feature type="signal peptide" evidence="1">
    <location>
        <begin position="1"/>
        <end position="27"/>
    </location>
</feature>
<evidence type="ECO:0000259" key="2">
    <source>
        <dbReference type="Pfam" id="PF24476"/>
    </source>
</evidence>
<name>A0A7U2I631_PHANO</name>
<dbReference type="EMBL" id="CP069039">
    <property type="protein sequence ID" value="QRD04761.1"/>
    <property type="molecule type" value="Genomic_DNA"/>
</dbReference>
<dbReference type="PANTHER" id="PTHR35186:SF4">
    <property type="entry name" value="PRION-INHIBITION AND PROPAGATION HELO DOMAIN-CONTAINING PROTEIN"/>
    <property type="match status" value="1"/>
</dbReference>
<feature type="domain" description="DUF7580" evidence="2">
    <location>
        <begin position="195"/>
        <end position="567"/>
    </location>
</feature>
<gene>
    <name evidence="3" type="ORF">JI435_106960</name>
</gene>
<dbReference type="KEGG" id="pno:SNOG_10696"/>
<accession>A0A7U2I631</accession>
<protein>
    <recommendedName>
        <fullName evidence="2">DUF7580 domain-containing protein</fullName>
    </recommendedName>
</protein>
<evidence type="ECO:0000313" key="3">
    <source>
        <dbReference type="EMBL" id="QRD04761.1"/>
    </source>
</evidence>
<organism evidence="3 4">
    <name type="scientific">Phaeosphaeria nodorum (strain SN15 / ATCC MYA-4574 / FGSC 10173)</name>
    <name type="common">Glume blotch fungus</name>
    <name type="synonym">Parastagonospora nodorum</name>
    <dbReference type="NCBI Taxonomy" id="321614"/>
    <lineage>
        <taxon>Eukaryota</taxon>
        <taxon>Fungi</taxon>
        <taxon>Dikarya</taxon>
        <taxon>Ascomycota</taxon>
        <taxon>Pezizomycotina</taxon>
        <taxon>Dothideomycetes</taxon>
        <taxon>Pleosporomycetidae</taxon>
        <taxon>Pleosporales</taxon>
        <taxon>Pleosporineae</taxon>
        <taxon>Phaeosphaeriaceae</taxon>
        <taxon>Parastagonospora</taxon>
    </lineage>
</organism>
<dbReference type="OrthoDB" id="3565018at2759"/>
<keyword evidence="1" id="KW-0732">Signal</keyword>
<reference evidence="4" key="1">
    <citation type="journal article" date="2021" name="BMC Genomics">
        <title>Chromosome-level genome assembly and manually-curated proteome of model necrotroph Parastagonospora nodorum Sn15 reveals a genome-wide trove of candidate effector homologs, and redundancy of virulence-related functions within an accessory chromosome.</title>
        <authorList>
            <person name="Bertazzoni S."/>
            <person name="Jones D.A.B."/>
            <person name="Phan H.T."/>
            <person name="Tan K.-C."/>
            <person name="Hane J.K."/>
        </authorList>
    </citation>
    <scope>NUCLEOTIDE SEQUENCE [LARGE SCALE GENOMIC DNA]</scope>
    <source>
        <strain evidence="4">SN15 / ATCC MYA-4574 / FGSC 10173)</strain>
    </source>
</reference>
<feature type="chain" id="PRO_5034580501" description="DUF7580 domain-containing protein" evidence="1">
    <location>
        <begin position="28"/>
        <end position="571"/>
    </location>
</feature>
<keyword evidence="4" id="KW-1185">Reference proteome</keyword>